<feature type="region of interest" description="Disordered" evidence="1">
    <location>
        <begin position="1"/>
        <end position="41"/>
    </location>
</feature>
<gene>
    <name evidence="2" type="ORF">KIN34_00355</name>
</gene>
<accession>A0ABS5TUC4</accession>
<evidence type="ECO:0000313" key="3">
    <source>
        <dbReference type="Proteomes" id="UP000722125"/>
    </source>
</evidence>
<organism evidence="2 3">
    <name type="scientific">Cellulomonas fulva</name>
    <dbReference type="NCBI Taxonomy" id="2835530"/>
    <lineage>
        <taxon>Bacteria</taxon>
        <taxon>Bacillati</taxon>
        <taxon>Actinomycetota</taxon>
        <taxon>Actinomycetes</taxon>
        <taxon>Micrococcales</taxon>
        <taxon>Cellulomonadaceae</taxon>
        <taxon>Cellulomonas</taxon>
    </lineage>
</organism>
<protein>
    <submittedName>
        <fullName evidence="2">Uncharacterized protein</fullName>
    </submittedName>
</protein>
<feature type="compositionally biased region" description="Basic and acidic residues" evidence="1">
    <location>
        <begin position="1"/>
        <end position="29"/>
    </location>
</feature>
<evidence type="ECO:0000313" key="2">
    <source>
        <dbReference type="EMBL" id="MBT0992741.1"/>
    </source>
</evidence>
<keyword evidence="3" id="KW-1185">Reference proteome</keyword>
<comment type="caution">
    <text evidence="2">The sequence shown here is derived from an EMBL/GenBank/DDBJ whole genome shotgun (WGS) entry which is preliminary data.</text>
</comment>
<evidence type="ECO:0000256" key="1">
    <source>
        <dbReference type="SAM" id="MobiDB-lite"/>
    </source>
</evidence>
<dbReference type="Proteomes" id="UP000722125">
    <property type="component" value="Unassembled WGS sequence"/>
</dbReference>
<dbReference type="EMBL" id="JAHBOH010000001">
    <property type="protein sequence ID" value="MBT0992741.1"/>
    <property type="molecule type" value="Genomic_DNA"/>
</dbReference>
<dbReference type="RefSeq" id="WP_214345750.1">
    <property type="nucleotide sequence ID" value="NZ_JAHBOH010000001.1"/>
</dbReference>
<proteinExistence type="predicted"/>
<name>A0ABS5TUC4_9CELL</name>
<reference evidence="2 3" key="1">
    <citation type="submission" date="2021-05" db="EMBL/GenBank/DDBJ databases">
        <title>Description of Cellulomonas sp. DKR-3 sp. nov.</title>
        <authorList>
            <person name="Dahal R.H."/>
            <person name="Chaudhary D.K."/>
        </authorList>
    </citation>
    <scope>NUCLEOTIDE SEQUENCE [LARGE SCALE GENOMIC DNA]</scope>
    <source>
        <strain evidence="2 3">DKR-3</strain>
    </source>
</reference>
<sequence length="198" mass="21004">MTHDHEHDDHEHDHEHDHDEPQGHEHDAATHGTDPLPGVDPADLHAAVDALAGALHEYVATAVGVRAEFGAEEADEDPRILALESRVGGFNAALYDLLHDRLGMHADLVGMTWDDDGDTADDATDEAGEVDAFHVGLVVSRTPAAGDRTLDSVLDLVEAGASDLTQTLVEAGFEVVEWGVSRGAAVDLGEDEDDEDGA</sequence>